<dbReference type="Proteomes" id="UP000001593">
    <property type="component" value="Unassembled WGS sequence"/>
</dbReference>
<feature type="region of interest" description="Disordered" evidence="2">
    <location>
        <begin position="1151"/>
        <end position="1174"/>
    </location>
</feature>
<evidence type="ECO:0000313" key="5">
    <source>
        <dbReference type="Proteomes" id="UP000001593"/>
    </source>
</evidence>
<name>A7RSN6_NEMVE</name>
<feature type="compositionally biased region" description="Basic and acidic residues" evidence="2">
    <location>
        <begin position="634"/>
        <end position="647"/>
    </location>
</feature>
<feature type="compositionally biased region" description="Low complexity" evidence="2">
    <location>
        <begin position="751"/>
        <end position="766"/>
    </location>
</feature>
<feature type="compositionally biased region" description="Polar residues" evidence="2">
    <location>
        <begin position="824"/>
        <end position="837"/>
    </location>
</feature>
<dbReference type="HOGENOM" id="CLU_240707_0_0_1"/>
<dbReference type="PROSITE" id="PS51207">
    <property type="entry name" value="PXA"/>
    <property type="match status" value="1"/>
</dbReference>
<evidence type="ECO:0000256" key="2">
    <source>
        <dbReference type="SAM" id="MobiDB-lite"/>
    </source>
</evidence>
<dbReference type="GO" id="GO:0035091">
    <property type="term" value="F:phosphatidylinositol binding"/>
    <property type="evidence" value="ECO:0000318"/>
    <property type="project" value="GO_Central"/>
</dbReference>
<dbReference type="InterPro" id="IPR036871">
    <property type="entry name" value="PX_dom_sf"/>
</dbReference>
<dbReference type="InParanoid" id="A7RSN6"/>
<dbReference type="OMA" id="EPGRNKF"/>
<dbReference type="PANTHER" id="PTHR22775">
    <property type="entry name" value="SORTING NEXIN"/>
    <property type="match status" value="1"/>
</dbReference>
<dbReference type="Pfam" id="PF02194">
    <property type="entry name" value="PXA"/>
    <property type="match status" value="1"/>
</dbReference>
<dbReference type="EMBL" id="DS469535">
    <property type="protein sequence ID" value="EDO45493.1"/>
    <property type="molecule type" value="Genomic_DNA"/>
</dbReference>
<evidence type="ECO:0000256" key="1">
    <source>
        <dbReference type="SAM" id="Coils"/>
    </source>
</evidence>
<feature type="compositionally biased region" description="Acidic residues" evidence="2">
    <location>
        <begin position="578"/>
        <end position="590"/>
    </location>
</feature>
<dbReference type="InterPro" id="IPR003114">
    <property type="entry name" value="Phox_assoc"/>
</dbReference>
<evidence type="ECO:0000259" key="3">
    <source>
        <dbReference type="PROSITE" id="PS51207"/>
    </source>
</evidence>
<feature type="compositionally biased region" description="Low complexity" evidence="2">
    <location>
        <begin position="716"/>
        <end position="725"/>
    </location>
</feature>
<protein>
    <recommendedName>
        <fullName evidence="3">PXA domain-containing protein</fullName>
    </recommendedName>
</protein>
<organism evidence="4 5">
    <name type="scientific">Nematostella vectensis</name>
    <name type="common">Starlet sea anemone</name>
    <dbReference type="NCBI Taxonomy" id="45351"/>
    <lineage>
        <taxon>Eukaryota</taxon>
        <taxon>Metazoa</taxon>
        <taxon>Cnidaria</taxon>
        <taxon>Anthozoa</taxon>
        <taxon>Hexacorallia</taxon>
        <taxon>Actiniaria</taxon>
        <taxon>Edwardsiidae</taxon>
        <taxon>Nematostella</taxon>
    </lineage>
</organism>
<evidence type="ECO:0000313" key="4">
    <source>
        <dbReference type="EMBL" id="EDO45493.1"/>
    </source>
</evidence>
<proteinExistence type="predicted"/>
<keyword evidence="5" id="KW-1185">Reference proteome</keyword>
<feature type="compositionally biased region" description="Polar residues" evidence="2">
    <location>
        <begin position="800"/>
        <end position="812"/>
    </location>
</feature>
<feature type="compositionally biased region" description="Low complexity" evidence="2">
    <location>
        <begin position="1152"/>
        <end position="1165"/>
    </location>
</feature>
<feature type="region of interest" description="Disordered" evidence="2">
    <location>
        <begin position="309"/>
        <end position="338"/>
    </location>
</feature>
<feature type="compositionally biased region" description="Low complexity" evidence="2">
    <location>
        <begin position="672"/>
        <end position="687"/>
    </location>
</feature>
<dbReference type="Gene3D" id="3.30.1520.10">
    <property type="entry name" value="Phox-like domain"/>
    <property type="match status" value="1"/>
</dbReference>
<feature type="compositionally biased region" description="Polar residues" evidence="2">
    <location>
        <begin position="1568"/>
        <end position="1578"/>
    </location>
</feature>
<keyword evidence="1" id="KW-0175">Coiled coil</keyword>
<gene>
    <name evidence="4" type="ORF">NEMVEDRAFT_v1g240418</name>
</gene>
<feature type="domain" description="PXA" evidence="3">
    <location>
        <begin position="95"/>
        <end position="277"/>
    </location>
</feature>
<feature type="coiled-coil region" evidence="1">
    <location>
        <begin position="1290"/>
        <end position="1424"/>
    </location>
</feature>
<feature type="region of interest" description="Disordered" evidence="2">
    <location>
        <begin position="1566"/>
        <end position="1586"/>
    </location>
</feature>
<dbReference type="GO" id="GO:0005769">
    <property type="term" value="C:early endosome"/>
    <property type="evidence" value="ECO:0000318"/>
    <property type="project" value="GO_Central"/>
</dbReference>
<feature type="coiled-coil region" evidence="1">
    <location>
        <begin position="1460"/>
        <end position="1487"/>
    </location>
</feature>
<feature type="region of interest" description="Disordered" evidence="2">
    <location>
        <begin position="578"/>
        <end position="725"/>
    </location>
</feature>
<dbReference type="PANTHER" id="PTHR22775:SF3">
    <property type="entry name" value="SORTING NEXIN-13"/>
    <property type="match status" value="1"/>
</dbReference>
<reference evidence="4 5" key="1">
    <citation type="journal article" date="2007" name="Science">
        <title>Sea anemone genome reveals ancestral eumetazoan gene repertoire and genomic organization.</title>
        <authorList>
            <person name="Putnam N.H."/>
            <person name="Srivastava M."/>
            <person name="Hellsten U."/>
            <person name="Dirks B."/>
            <person name="Chapman J."/>
            <person name="Salamov A."/>
            <person name="Terry A."/>
            <person name="Shapiro H."/>
            <person name="Lindquist E."/>
            <person name="Kapitonov V.V."/>
            <person name="Jurka J."/>
            <person name="Genikhovich G."/>
            <person name="Grigoriev I.V."/>
            <person name="Lucas S.M."/>
            <person name="Steele R.E."/>
            <person name="Finnerty J.R."/>
            <person name="Technau U."/>
            <person name="Martindale M.Q."/>
            <person name="Rokhsar D.S."/>
        </authorList>
    </citation>
    <scope>NUCLEOTIDE SEQUENCE [LARGE SCALE GENOMIC DNA]</scope>
    <source>
        <strain evidence="5">CH2 X CH6</strain>
    </source>
</reference>
<accession>A7RSN6</accession>
<dbReference type="eggNOG" id="ENOG502QQBH">
    <property type="taxonomic scope" value="Eukaryota"/>
</dbReference>
<feature type="region of interest" description="Disordered" evidence="2">
    <location>
        <begin position="746"/>
        <end position="858"/>
    </location>
</feature>
<dbReference type="STRING" id="45351.A7RSN6"/>
<dbReference type="SMART" id="SM00313">
    <property type="entry name" value="PXA"/>
    <property type="match status" value="1"/>
</dbReference>
<sequence>MRLWLPCLLALTAITLAGLSWISILYYSVFTFGTLCFVWVFLTNACELDFELAFKFIEWVGFGTPHSVEFSSKGLNSRTQTFTDGNEYQNLHQLPRPIAENLEKLITNINRDFVVSWFRDVGEGEGFVGETRKALEILSLEGYKRACDVDAHNLIEEAILIFHSHLERFNKAVDVLKARDTSLKLSLTNSQLLHQTYESQIQNKHIALKGPASELNYLRNVVDCLLAVLLPQKAYNCDMGKFILREILAVQAVELVELISDPDWVNEAIIDLLCPPKNTTVRAPQALITRPTERELDLETISSLHDNRNGEIVRSNGSRNLSMCNDDGTVDRSNGRGQVRSASLESFASNVQQSASQGYSGQKYSLGNSPSHRGYSESFVVISCSSESQGNGVTGNKSREPSFSLSSSWGVCPPAEDPSFLTESFQAMENQAQSQSKGSKLSELRTNVKHVGSCCTKLEVSDEIDSPILDIPTSGDFFHRIRFRSSSHPENISSIGIKSESNHAYTNHDRSLQRSCSVPCLLSPTCEFAPISESEQAPPSPVKFYEPQYFNVSFCSSEGSFKSFADEEELDLEEGKEIEEDMSTDDDIIDDVAPLPIVKPPKGILKQMSSESIEEKRTAGHKPSDNNLQNPNKSRIEGSFSEKRLSSEESLDSVFKPQGYVSFRGKSEGSKDSSSSENKSSFERLSSTTGVTTRKSDSTDGELSDKSGAGRSSPGFFSQKSDSESFSDSVLMAGRKFISSIKSPARTLGFSSSSARSSTASTESSSGFDSMEVNLPTSMDREPSVEDANGLPCPEPVRRFSTSSGRRLSRSNAVREMSSESDSDTWYGTPQAHSPPSEQIVYGTPMQQSQPSRNGPEKSVVKIHPSRLITIPETEIALESGWEPGRNKFTLYRIERAIRVKRATSAAIENSWNCIKQAYKWTTCSADERKSSFFTFLDVLKPNRKFNLPFGRLDKEVVEGRRTILQDYLVPLSHVRKKTGVIGSKLILTLMSLVSKPDLRNSMDLQQFLGVISSDVSFIKPSVAQIINQTVHVPRVDKMLGRQMTKVFDSIKTAFDSDAPESDNILSPPPDDNSSPWKLAYSKHAQVSGTEIDCAILMNFLAYNPVRAEPDNDFQDDQEEIEEHRLSPSPWLHSALHDDYSSDDDLMLNYLGPGSAGSAGDSSESPNDHSVTSLASSDEGLYDAFGQSSPVHTSFPMSASTGCLKEKLENSTFWDQSPPSDLGSSLASCKSDDEDANYRASLHLPFSKKNLDQKWKSASDKMKERKSKSVENVAAAKDKMKAFKGEKFTMDKLKQAAHQVQQKQKQSRESLHAVSERVKAVKDEKLKHAAEELKHIKQEATKENLQAAKERMKALKDEKLKHATQELRQLKEESAETFEGTREKMKVLTNDKLKQAAEQVKQKKHESRENLKAAKDKMKSLNVEKLKEAAKHAKQAQAESMESTIHKVKAANAEKFRQVAEQVLEKKLESEEKIHVAKEKVKVMKDEKLKHAAEQIKQRKCESAESLHAAKEKARSLKDNLPNPKIIVKEHMPHVGPTLAPLLSSRMPNKGEVYRRLHNTKADLPLAMSNSDEPSSEVQGAATDIQPGEPQCPLSEAILALTCEVLKGRGSWASLERVQQGFLGVFSGLFECGCIDNGGFSYVPDDYSILVNAHELFSLAVGSQLYKECADNVVESLQNPAINRILVYLLVEAFLAEFIPELQCASL</sequence>
<feature type="compositionally biased region" description="Basic and acidic residues" evidence="2">
    <location>
        <begin position="613"/>
        <end position="624"/>
    </location>
</feature>